<dbReference type="RefSeq" id="WP_348814855.1">
    <property type="nucleotide sequence ID" value="NZ_CP098828.1"/>
</dbReference>
<proteinExistence type="predicted"/>
<protein>
    <submittedName>
        <fullName evidence="2">DUF2007 domain-containing protein</fullName>
    </submittedName>
</protein>
<feature type="domain" description="DUF2007" evidence="1">
    <location>
        <begin position="6"/>
        <end position="71"/>
    </location>
</feature>
<organism evidence="2">
    <name type="scientific">Halomonas sp. H10-59</name>
    <dbReference type="NCBI Taxonomy" id="2950874"/>
    <lineage>
        <taxon>Bacteria</taxon>
        <taxon>Pseudomonadati</taxon>
        <taxon>Pseudomonadota</taxon>
        <taxon>Gammaproteobacteria</taxon>
        <taxon>Oceanospirillales</taxon>
        <taxon>Halomonadaceae</taxon>
        <taxon>Halomonas</taxon>
    </lineage>
</organism>
<evidence type="ECO:0000259" key="1">
    <source>
        <dbReference type="Pfam" id="PF09413"/>
    </source>
</evidence>
<dbReference type="InterPro" id="IPR018551">
    <property type="entry name" value="DUF2007"/>
</dbReference>
<dbReference type="EMBL" id="CP098828">
    <property type="protein sequence ID" value="XBO74560.1"/>
    <property type="molecule type" value="Genomic_DNA"/>
</dbReference>
<name>A0AAU7KTA1_9GAMM</name>
<dbReference type="Pfam" id="PF09413">
    <property type="entry name" value="DUF2007"/>
    <property type="match status" value="1"/>
</dbReference>
<dbReference type="AlphaFoldDB" id="A0AAU7KTA1"/>
<sequence length="111" mass="12264">MTEVPWTLIFSHGNALLVGHVRNLLDAAGIPCELRNMTLGGGAGELPPLECEPQVWVAEHNRERAEALVKQVLEEPAPDSAWRCRACGEELEGAFDTCWNCGGRKEDDHDR</sequence>
<reference evidence="2" key="1">
    <citation type="submission" date="2022-06" db="EMBL/GenBank/DDBJ databases">
        <title>A novel DMS-producing enzyme.</title>
        <authorList>
            <person name="Zhang Y."/>
        </authorList>
    </citation>
    <scope>NUCLEOTIDE SEQUENCE</scope>
    <source>
        <strain evidence="2">H10-59</strain>
    </source>
</reference>
<accession>A0AAU7KTA1</accession>
<evidence type="ECO:0000313" key="2">
    <source>
        <dbReference type="EMBL" id="XBO74560.1"/>
    </source>
</evidence>
<gene>
    <name evidence="2" type="ORF">NFG57_17350</name>
</gene>